<sequence>QAAAAAEWVRERRHEDKDLRIDLVVDNREKEEYAHDLSRYFQESLKKTDIAPETPDGLPFVSGTDSAATALASYADRVCRPEHPLDAVYFAGRGRELKLFIEALADPRHADCDLTVLSGSSSVGVFFEQPGEPAPAAEGDLLGTWEKREGLTVLYTAYAHPSAPADIYDRDDPYPDFERRYTGAFGGRPQVELGSGQAMMGYDAVYALAKAVRNAAGPAGDEDVDEAAVHNMLLQLGQGQGGPVHGLSGEIAFDSRGRPRDRAVPLVELRPEPGRHYTYRDTLWP</sequence>
<evidence type="ECO:0000313" key="1">
    <source>
        <dbReference type="EMBL" id="MBR7677142.1"/>
    </source>
</evidence>
<evidence type="ECO:0000313" key="2">
    <source>
        <dbReference type="Proteomes" id="UP000675554"/>
    </source>
</evidence>
<feature type="non-terminal residue" evidence="1">
    <location>
        <position position="1"/>
    </location>
</feature>
<dbReference type="SUPFAM" id="SSF53822">
    <property type="entry name" value="Periplasmic binding protein-like I"/>
    <property type="match status" value="1"/>
</dbReference>
<comment type="caution">
    <text evidence="1">The sequence shown here is derived from an EMBL/GenBank/DDBJ whole genome shotgun (WGS) entry which is preliminary data.</text>
</comment>
<dbReference type="EMBL" id="JAGSMN010000840">
    <property type="protein sequence ID" value="MBR7677142.1"/>
    <property type="molecule type" value="Genomic_DNA"/>
</dbReference>
<accession>A0A8T4J165</accession>
<reference evidence="1" key="1">
    <citation type="submission" date="2021-04" db="EMBL/GenBank/DDBJ databases">
        <title>Sequencing of actinobacteria type strains.</title>
        <authorList>
            <person name="Nguyen G.-S."/>
            <person name="Wentzel A."/>
        </authorList>
    </citation>
    <scope>NUCLEOTIDE SEQUENCE</scope>
    <source>
        <strain evidence="1">DSM 42095</strain>
    </source>
</reference>
<dbReference type="Gene3D" id="3.40.50.2300">
    <property type="match status" value="2"/>
</dbReference>
<dbReference type="InterPro" id="IPR028082">
    <property type="entry name" value="Peripla_BP_I"/>
</dbReference>
<gene>
    <name evidence="1" type="ORF">KDA82_29920</name>
</gene>
<organism evidence="1 2">
    <name type="scientific">Streptomyces daliensis</name>
    <dbReference type="NCBI Taxonomy" id="299421"/>
    <lineage>
        <taxon>Bacteria</taxon>
        <taxon>Bacillati</taxon>
        <taxon>Actinomycetota</taxon>
        <taxon>Actinomycetes</taxon>
        <taxon>Kitasatosporales</taxon>
        <taxon>Streptomycetaceae</taxon>
        <taxon>Streptomyces</taxon>
    </lineage>
</organism>
<name>A0A8T4J165_9ACTN</name>
<dbReference type="AlphaFoldDB" id="A0A8T4J165"/>
<dbReference type="Proteomes" id="UP000675554">
    <property type="component" value="Unassembled WGS sequence"/>
</dbReference>
<protein>
    <submittedName>
        <fullName evidence="1">ABC transporter substrate-binding protein</fullName>
    </submittedName>
</protein>
<keyword evidence="2" id="KW-1185">Reference proteome</keyword>
<proteinExistence type="predicted"/>